<dbReference type="RefSeq" id="WP_067542600.1">
    <property type="nucleotide sequence ID" value="NZ_CP012836.1"/>
</dbReference>
<dbReference type="EMBL" id="CP012836">
    <property type="protein sequence ID" value="AMQ54988.1"/>
    <property type="molecule type" value="Genomic_DNA"/>
</dbReference>
<evidence type="ECO:0008006" key="3">
    <source>
        <dbReference type="Google" id="ProtNLM"/>
    </source>
</evidence>
<accession>A0A142EIN3</accession>
<name>A0A142EIN3_9BACT</name>
<protein>
    <recommendedName>
        <fullName evidence="3">DUF4249 domain-containing protein</fullName>
    </recommendedName>
</protein>
<dbReference type="Pfam" id="PF14054">
    <property type="entry name" value="DUF4249"/>
    <property type="match status" value="1"/>
</dbReference>
<proteinExistence type="predicted"/>
<reference evidence="1 2" key="2">
    <citation type="journal article" date="2016" name="Genome Announc.">
        <title>Complete Genome Sequence of Algoriphagus sp. Strain M8-2, Isolated from a Brackish Lake.</title>
        <authorList>
            <person name="Muraguchi Y."/>
            <person name="Kushimoto K."/>
            <person name="Ohtsubo Y."/>
            <person name="Suzuki T."/>
            <person name="Dohra H."/>
            <person name="Kimbara K."/>
            <person name="Shintani M."/>
        </authorList>
    </citation>
    <scope>NUCLEOTIDE SEQUENCE [LARGE SCALE GENOMIC DNA]</scope>
    <source>
        <strain evidence="1 2">M8-2</strain>
    </source>
</reference>
<dbReference type="AlphaFoldDB" id="A0A142EIN3"/>
<dbReference type="KEGG" id="alm:AO498_01200"/>
<dbReference type="InterPro" id="IPR025345">
    <property type="entry name" value="DUF4249"/>
</dbReference>
<organism evidence="1 2">
    <name type="scientific">Algoriphagus sanaruensis</name>
    <dbReference type="NCBI Taxonomy" id="1727163"/>
    <lineage>
        <taxon>Bacteria</taxon>
        <taxon>Pseudomonadati</taxon>
        <taxon>Bacteroidota</taxon>
        <taxon>Cytophagia</taxon>
        <taxon>Cytophagales</taxon>
        <taxon>Cyclobacteriaceae</taxon>
        <taxon>Algoriphagus</taxon>
    </lineage>
</organism>
<reference evidence="2" key="1">
    <citation type="submission" date="2015-09" db="EMBL/GenBank/DDBJ databases">
        <title>Complete sequence of Algoriphagus sp. M8-2.</title>
        <authorList>
            <person name="Shintani M."/>
        </authorList>
    </citation>
    <scope>NUCLEOTIDE SEQUENCE [LARGE SCALE GENOMIC DNA]</scope>
    <source>
        <strain evidence="2">M8-2</strain>
    </source>
</reference>
<dbReference type="STRING" id="1727163.AO498_01200"/>
<keyword evidence="2" id="KW-1185">Reference proteome</keyword>
<gene>
    <name evidence="1" type="ORF">AO498_01200</name>
</gene>
<dbReference type="OrthoDB" id="922982at2"/>
<evidence type="ECO:0000313" key="1">
    <source>
        <dbReference type="EMBL" id="AMQ54988.1"/>
    </source>
</evidence>
<sequence length="353" mass="39136">MFKRLIYLFLVLPMACIDPYQVQVPEGEQLLTVEGMIHSGPGPHAITLTRSATYGSIFEGLVRPETGATVVVRDNEGVVTFLAESAEARGSYFTPSGFRAQVGKSYTLQIQTSDGKVYTSFPEQVESVPEISAVSLQTLTIPVEGQEIPRSGIQLIAEIDDPADQDNFYFWKNGPAVYILETRPDLFTIRPSDANPNRTPAPKPCCVVCFRNEISNNQSLFVSNDDNFNGLTTRIPVSFIEDDGLRFVNRYRIDLKQYSISADAYRFLRLVKQQAEISGSIFDPPPATIRGNLISLDNPDEVVLGYFIAAGETSRRVYISKDDLTFKQNKAIIPDDCREISGASVDPPSDWGN</sequence>
<dbReference type="PATRIC" id="fig|1727163.4.peg.248"/>
<evidence type="ECO:0000313" key="2">
    <source>
        <dbReference type="Proteomes" id="UP000073816"/>
    </source>
</evidence>
<dbReference type="Proteomes" id="UP000073816">
    <property type="component" value="Chromosome"/>
</dbReference>